<protein>
    <submittedName>
        <fullName evidence="3">SMC family ATPase</fullName>
    </submittedName>
</protein>
<dbReference type="PANTHER" id="PTHR32114">
    <property type="entry name" value="ABC TRANSPORTER ABCH.3"/>
    <property type="match status" value="1"/>
</dbReference>
<feature type="coiled-coil region" evidence="1">
    <location>
        <begin position="895"/>
        <end position="946"/>
    </location>
</feature>
<sequence length="1114" mass="125394">MEIRKLYIRNIASIEEARLNFDEGVLAGSHLILICGQTGAGKSTIMDAICLALYKTTPRISSSKALQRYKDETVRFADNPDNFLRVHDTRHLQRRGSDHASVKLEFTGNNGDLYQAEWSVSKGKRSGKVNKPEWTWNNITKSYILTKDNEIEEEARAAIGLDFEQFCRASMLAQGEFDKFLVCDDNEKADILEKLTDTAEFARMGKAIYDTCSAKISELDKIRIAAGVQQENLLKEEDAVLIRQQCESLQKELETEQQKAADANDILTVLRRLKEDSEKADKLQSGIDESTRRMQSDEYLNGKNIVKLWNNTKEARAAQKDLSDLEKNFKEKDSEKEKYKAVFLRLSSGLEFSKQWLKDRKEQAREQKEQFDKETVYKKVYDDVTAVSNDLNDLLALRSENLETLKSLDNGALSEDVPLDKESATAFNIDEQTKALDELRIVVSGIYSSSVITGLSEKKNTLSQQLGAYSDLYNLVKQYIDTKNEVCSKKNEKESKLSEIRQYDEQIKEATQQAEAIGGQYEETKQLKEKISLSLDDLICETRRRLNNGDKCPVCGKTIEDASLLPSEEKFKSVLGPLEAKLAEIEQAKKNADGNLTELKSRRTTADALAKHISDEIKKKEDALKSSEKSIKEKISALGEEAEIGSEMQEVLRQRKERLQARINAIGKLYSMINSFKSVSEKVDELDKKFKNAGDSLKANALKTKKFYDRADVFLQVYPQWENKFVQDGQGYINGINRQAQEYNKLKEKIENNDKNIQTAETAIENMTAARNAILSVFQEWAALPPMAADKVQDAAKLWATLSANVNTLSGSIQTLSANIKTKKELFQDLLNKGGLGIEDLAKLSSFTQDKIDELEGKHKKDEDTLRENNAVLSKMRESVHDLQKQSSGHDISEIPDLEKQCSNIEEAKRKLTAAISSLSAKLAADSELKDKLHRQLQQAETMEKECAKWKSYNDMFGSSDGAKFRRIAQSFVFGELLSHANRYLAMLGNRYNLQNEGLLVLIKDNFMGGDLRPVPTLSGGEKFIISLSLALALSGMRGEGKICDMLFIDEGFGSLSNDKYLDVVVECLQRLYQVSGQKVVIISHVESLRDRIPVQIQVRKNSGGTASRVVVAG</sequence>
<feature type="coiled-coil region" evidence="1">
    <location>
        <begin position="733"/>
        <end position="770"/>
    </location>
</feature>
<feature type="coiled-coil region" evidence="1">
    <location>
        <begin position="813"/>
        <end position="858"/>
    </location>
</feature>
<dbReference type="GO" id="GO:0006302">
    <property type="term" value="P:double-strand break repair"/>
    <property type="evidence" value="ECO:0007669"/>
    <property type="project" value="InterPro"/>
</dbReference>
<dbReference type="SUPFAM" id="SSF52540">
    <property type="entry name" value="P-loop containing nucleoside triphosphate hydrolases"/>
    <property type="match status" value="2"/>
</dbReference>
<comment type="caution">
    <text evidence="3">The sequence shown here is derived from an EMBL/GenBank/DDBJ whole genome shotgun (WGS) entry which is preliminary data.</text>
</comment>
<dbReference type="Proteomes" id="UP000823637">
    <property type="component" value="Unassembled WGS sequence"/>
</dbReference>
<evidence type="ECO:0000313" key="4">
    <source>
        <dbReference type="Proteomes" id="UP000823637"/>
    </source>
</evidence>
<reference evidence="3" key="2">
    <citation type="journal article" date="2021" name="PeerJ">
        <title>Extensive microbial diversity within the chicken gut microbiome revealed by metagenomics and culture.</title>
        <authorList>
            <person name="Gilroy R."/>
            <person name="Ravi A."/>
            <person name="Getino M."/>
            <person name="Pursley I."/>
            <person name="Horton D.L."/>
            <person name="Alikhan N.F."/>
            <person name="Baker D."/>
            <person name="Gharbi K."/>
            <person name="Hall N."/>
            <person name="Watson M."/>
            <person name="Adriaenssens E.M."/>
            <person name="Foster-Nyarko E."/>
            <person name="Jarju S."/>
            <person name="Secka A."/>
            <person name="Antonio M."/>
            <person name="Oren A."/>
            <person name="Chaudhuri R.R."/>
            <person name="La Ragione R."/>
            <person name="Hildebrand F."/>
            <person name="Pallen M.J."/>
        </authorList>
    </citation>
    <scope>NUCLEOTIDE SEQUENCE</scope>
    <source>
        <strain evidence="3">D3-1215</strain>
    </source>
</reference>
<feature type="coiled-coil region" evidence="1">
    <location>
        <begin position="239"/>
        <end position="266"/>
    </location>
</feature>
<feature type="coiled-coil region" evidence="1">
    <location>
        <begin position="308"/>
        <end position="374"/>
    </location>
</feature>
<dbReference type="InterPro" id="IPR038729">
    <property type="entry name" value="Rad50/SbcC_AAA"/>
</dbReference>
<dbReference type="GO" id="GO:0016887">
    <property type="term" value="F:ATP hydrolysis activity"/>
    <property type="evidence" value="ECO:0007669"/>
    <property type="project" value="InterPro"/>
</dbReference>
<dbReference type="InterPro" id="IPR027417">
    <property type="entry name" value="P-loop_NTPase"/>
</dbReference>
<evidence type="ECO:0000256" key="1">
    <source>
        <dbReference type="SAM" id="Coils"/>
    </source>
</evidence>
<name>A0A9D9H9S0_9BACT</name>
<dbReference type="Pfam" id="PF13476">
    <property type="entry name" value="AAA_23"/>
    <property type="match status" value="1"/>
</dbReference>
<evidence type="ECO:0000259" key="2">
    <source>
        <dbReference type="Pfam" id="PF13476"/>
    </source>
</evidence>
<dbReference type="PROSITE" id="PS00675">
    <property type="entry name" value="SIGMA54_INTERACT_1"/>
    <property type="match status" value="1"/>
</dbReference>
<proteinExistence type="predicted"/>
<reference evidence="3" key="1">
    <citation type="submission" date="2020-10" db="EMBL/GenBank/DDBJ databases">
        <authorList>
            <person name="Gilroy R."/>
        </authorList>
    </citation>
    <scope>NUCLEOTIDE SEQUENCE</scope>
    <source>
        <strain evidence="3">D3-1215</strain>
    </source>
</reference>
<dbReference type="AlphaFoldDB" id="A0A9D9H9S0"/>
<gene>
    <name evidence="3" type="ORF">IAC32_01370</name>
</gene>
<dbReference type="Gene3D" id="3.40.50.300">
    <property type="entry name" value="P-loop containing nucleotide triphosphate hydrolases"/>
    <property type="match status" value="2"/>
</dbReference>
<keyword evidence="1" id="KW-0175">Coiled coil</keyword>
<dbReference type="EMBL" id="JADIMR010000019">
    <property type="protein sequence ID" value="MBO8446385.1"/>
    <property type="molecule type" value="Genomic_DNA"/>
</dbReference>
<feature type="coiled-coil region" evidence="1">
    <location>
        <begin position="582"/>
        <end position="630"/>
    </location>
</feature>
<dbReference type="PANTHER" id="PTHR32114:SF2">
    <property type="entry name" value="ABC TRANSPORTER ABCH.3"/>
    <property type="match status" value="1"/>
</dbReference>
<feature type="coiled-coil region" evidence="1">
    <location>
        <begin position="493"/>
        <end position="520"/>
    </location>
</feature>
<accession>A0A9D9H9S0</accession>
<dbReference type="InterPro" id="IPR025662">
    <property type="entry name" value="Sigma_54_int_dom_ATP-bd_1"/>
</dbReference>
<feature type="domain" description="Rad50/SbcC-type AAA" evidence="2">
    <location>
        <begin position="5"/>
        <end position="259"/>
    </location>
</feature>
<evidence type="ECO:0000313" key="3">
    <source>
        <dbReference type="EMBL" id="MBO8446385.1"/>
    </source>
</evidence>
<organism evidence="3 4">
    <name type="scientific">Candidatus Enterocola intestinipullorum</name>
    <dbReference type="NCBI Taxonomy" id="2840783"/>
    <lineage>
        <taxon>Bacteria</taxon>
        <taxon>Pseudomonadati</taxon>
        <taxon>Bacteroidota</taxon>
        <taxon>Bacteroidia</taxon>
        <taxon>Bacteroidales</taxon>
        <taxon>Candidatus Enterocola</taxon>
    </lineage>
</organism>